<dbReference type="SUPFAM" id="SSF54556">
    <property type="entry name" value="Chitinase insertion domain"/>
    <property type="match status" value="1"/>
</dbReference>
<name>A0A8S4A0T3_9EUPU</name>
<proteinExistence type="predicted"/>
<dbReference type="PANTHER" id="PTHR11177:SF317">
    <property type="entry name" value="CHITINASE 12-RELATED"/>
    <property type="match status" value="1"/>
</dbReference>
<dbReference type="InterPro" id="IPR001223">
    <property type="entry name" value="Glyco_hydro18_cat"/>
</dbReference>
<evidence type="ECO:0000259" key="2">
    <source>
        <dbReference type="PROSITE" id="PS51910"/>
    </source>
</evidence>
<gene>
    <name evidence="3" type="ORF">CUNI_LOCUS21021</name>
</gene>
<dbReference type="EMBL" id="CAJHNH020008323">
    <property type="protein sequence ID" value="CAG5135463.1"/>
    <property type="molecule type" value="Genomic_DNA"/>
</dbReference>
<reference evidence="3" key="1">
    <citation type="submission" date="2021-04" db="EMBL/GenBank/DDBJ databases">
        <authorList>
            <consortium name="Molecular Ecology Group"/>
        </authorList>
    </citation>
    <scope>NUCLEOTIDE SEQUENCE</scope>
</reference>
<keyword evidence="4" id="KW-1185">Reference proteome</keyword>
<keyword evidence="1" id="KW-1015">Disulfide bond</keyword>
<dbReference type="AlphaFoldDB" id="A0A8S4A0T3"/>
<dbReference type="GO" id="GO:0004568">
    <property type="term" value="F:chitinase activity"/>
    <property type="evidence" value="ECO:0007669"/>
    <property type="project" value="TreeGrafter"/>
</dbReference>
<sequence length="91" mass="10123">MPKKKINIAIPTFGRSYNLKNASQHSALSPADGLGFRSNNTLEVGVMAYYEVCDMIKEGAKVYLEPFHDGVHAVFQKSWVGFETVNTVTKK</sequence>
<dbReference type="Gene3D" id="3.10.50.10">
    <property type="match status" value="1"/>
</dbReference>
<feature type="non-terminal residue" evidence="3">
    <location>
        <position position="1"/>
    </location>
</feature>
<dbReference type="GO" id="GO:0006032">
    <property type="term" value="P:chitin catabolic process"/>
    <property type="evidence" value="ECO:0007669"/>
    <property type="project" value="TreeGrafter"/>
</dbReference>
<dbReference type="PANTHER" id="PTHR11177">
    <property type="entry name" value="CHITINASE"/>
    <property type="match status" value="1"/>
</dbReference>
<comment type="caution">
    <text evidence="3">The sequence shown here is derived from an EMBL/GenBank/DDBJ whole genome shotgun (WGS) entry which is preliminary data.</text>
</comment>
<organism evidence="3 4">
    <name type="scientific">Candidula unifasciata</name>
    <dbReference type="NCBI Taxonomy" id="100452"/>
    <lineage>
        <taxon>Eukaryota</taxon>
        <taxon>Metazoa</taxon>
        <taxon>Spiralia</taxon>
        <taxon>Lophotrochozoa</taxon>
        <taxon>Mollusca</taxon>
        <taxon>Gastropoda</taxon>
        <taxon>Heterobranchia</taxon>
        <taxon>Euthyneura</taxon>
        <taxon>Panpulmonata</taxon>
        <taxon>Eupulmonata</taxon>
        <taxon>Stylommatophora</taxon>
        <taxon>Helicina</taxon>
        <taxon>Helicoidea</taxon>
        <taxon>Geomitridae</taxon>
        <taxon>Candidula</taxon>
    </lineage>
</organism>
<evidence type="ECO:0000313" key="3">
    <source>
        <dbReference type="EMBL" id="CAG5135463.1"/>
    </source>
</evidence>
<dbReference type="GO" id="GO:0005576">
    <property type="term" value="C:extracellular region"/>
    <property type="evidence" value="ECO:0007669"/>
    <property type="project" value="TreeGrafter"/>
</dbReference>
<dbReference type="InterPro" id="IPR050314">
    <property type="entry name" value="Glycosyl_Hydrlase_18"/>
</dbReference>
<dbReference type="FunFam" id="3.10.50.10:FF:000001">
    <property type="entry name" value="Chitinase 3-like 1"/>
    <property type="match status" value="1"/>
</dbReference>
<dbReference type="GO" id="GO:0008061">
    <property type="term" value="F:chitin binding"/>
    <property type="evidence" value="ECO:0007669"/>
    <property type="project" value="TreeGrafter"/>
</dbReference>
<feature type="domain" description="GH18" evidence="2">
    <location>
        <begin position="1"/>
        <end position="91"/>
    </location>
</feature>
<dbReference type="GO" id="GO:0005975">
    <property type="term" value="P:carbohydrate metabolic process"/>
    <property type="evidence" value="ECO:0007669"/>
    <property type="project" value="InterPro"/>
</dbReference>
<accession>A0A8S4A0T3</accession>
<evidence type="ECO:0000313" key="4">
    <source>
        <dbReference type="Proteomes" id="UP000678393"/>
    </source>
</evidence>
<dbReference type="Proteomes" id="UP000678393">
    <property type="component" value="Unassembled WGS sequence"/>
</dbReference>
<evidence type="ECO:0000256" key="1">
    <source>
        <dbReference type="ARBA" id="ARBA00023157"/>
    </source>
</evidence>
<dbReference type="OrthoDB" id="76388at2759"/>
<dbReference type="Pfam" id="PF00704">
    <property type="entry name" value="Glyco_hydro_18"/>
    <property type="match status" value="1"/>
</dbReference>
<protein>
    <recommendedName>
        <fullName evidence="2">GH18 domain-containing protein</fullName>
    </recommendedName>
</protein>
<dbReference type="InterPro" id="IPR029070">
    <property type="entry name" value="Chitinase_insertion_sf"/>
</dbReference>
<dbReference type="PROSITE" id="PS51910">
    <property type="entry name" value="GH18_2"/>
    <property type="match status" value="1"/>
</dbReference>